<keyword evidence="3" id="KW-1185">Reference proteome</keyword>
<reference evidence="2 3" key="1">
    <citation type="submission" date="2021-06" db="EMBL/GenBank/DDBJ databases">
        <title>Actinomycetes sequencing.</title>
        <authorList>
            <person name="Shan Q."/>
        </authorList>
    </citation>
    <scope>NUCLEOTIDE SEQUENCE [LARGE SCALE GENOMIC DNA]</scope>
    <source>
        <strain evidence="2 3">NEAU-G5</strain>
    </source>
</reference>
<dbReference type="PROSITE" id="PS51729">
    <property type="entry name" value="GNAT_YJDJ"/>
    <property type="match status" value="1"/>
</dbReference>
<dbReference type="SUPFAM" id="SSF55729">
    <property type="entry name" value="Acyl-CoA N-acyltransferases (Nat)"/>
    <property type="match status" value="1"/>
</dbReference>
<dbReference type="Proteomes" id="UP000733379">
    <property type="component" value="Unassembled WGS sequence"/>
</dbReference>
<protein>
    <submittedName>
        <fullName evidence="2">N-acetyltransferase</fullName>
    </submittedName>
</protein>
<dbReference type="RefSeq" id="WP_215923111.1">
    <property type="nucleotide sequence ID" value="NZ_JAHKNI010000018.1"/>
</dbReference>
<dbReference type="Gene3D" id="3.40.630.30">
    <property type="match status" value="1"/>
</dbReference>
<name>A0ABS6BB79_9NOCA</name>
<gene>
    <name evidence="2" type="ORF">KO481_36565</name>
</gene>
<evidence type="ECO:0000313" key="3">
    <source>
        <dbReference type="Proteomes" id="UP000733379"/>
    </source>
</evidence>
<organism evidence="2 3">
    <name type="scientific">Nocardia albiluteola</name>
    <dbReference type="NCBI Taxonomy" id="2842303"/>
    <lineage>
        <taxon>Bacteria</taxon>
        <taxon>Bacillati</taxon>
        <taxon>Actinomycetota</taxon>
        <taxon>Actinomycetes</taxon>
        <taxon>Mycobacteriales</taxon>
        <taxon>Nocardiaceae</taxon>
        <taxon>Nocardia</taxon>
    </lineage>
</organism>
<dbReference type="InterPro" id="IPR016181">
    <property type="entry name" value="Acyl_CoA_acyltransferase"/>
</dbReference>
<sequence length="117" mass="12967">MNNPIADADHTTVTIADSPEHRRYEIRVDDVLAGFTAYIDHEDQRIFYHTEIDTQFSGRGLAGRLVAAALADARSLGRRIVPVCPVVAGFLAKHQEFDDIVDPVNPQALAVVERERA</sequence>
<evidence type="ECO:0000313" key="2">
    <source>
        <dbReference type="EMBL" id="MBU3067021.1"/>
    </source>
</evidence>
<evidence type="ECO:0000259" key="1">
    <source>
        <dbReference type="PROSITE" id="PS51729"/>
    </source>
</evidence>
<comment type="caution">
    <text evidence="2">The sequence shown here is derived from an EMBL/GenBank/DDBJ whole genome shotgun (WGS) entry which is preliminary data.</text>
</comment>
<dbReference type="PANTHER" id="PTHR31435">
    <property type="entry name" value="PROTEIN NATD1"/>
    <property type="match status" value="1"/>
</dbReference>
<proteinExistence type="predicted"/>
<dbReference type="PANTHER" id="PTHR31435:SF10">
    <property type="entry name" value="BSR4717 PROTEIN"/>
    <property type="match status" value="1"/>
</dbReference>
<dbReference type="EMBL" id="JAHKNI010000018">
    <property type="protein sequence ID" value="MBU3067021.1"/>
    <property type="molecule type" value="Genomic_DNA"/>
</dbReference>
<accession>A0ABS6BB79</accession>
<dbReference type="Pfam" id="PF14542">
    <property type="entry name" value="Acetyltransf_CG"/>
    <property type="match status" value="1"/>
</dbReference>
<dbReference type="InterPro" id="IPR045057">
    <property type="entry name" value="Gcn5-rel_NAT"/>
</dbReference>
<dbReference type="InterPro" id="IPR031165">
    <property type="entry name" value="GNAT_YJDJ"/>
</dbReference>
<feature type="domain" description="N-acetyltransferase" evidence="1">
    <location>
        <begin position="16"/>
        <end position="102"/>
    </location>
</feature>